<feature type="region of interest" description="Disordered" evidence="1">
    <location>
        <begin position="292"/>
        <end position="330"/>
    </location>
</feature>
<reference evidence="2" key="1">
    <citation type="submission" date="2021-01" db="UniProtKB">
        <authorList>
            <consortium name="EnsemblPlants"/>
        </authorList>
    </citation>
    <scope>IDENTIFICATION</scope>
</reference>
<dbReference type="Proteomes" id="UP000594263">
    <property type="component" value="Unplaced"/>
</dbReference>
<keyword evidence="3" id="KW-1185">Reference proteome</keyword>
<dbReference type="Pfam" id="PF13857">
    <property type="entry name" value="Ank_5"/>
    <property type="match status" value="1"/>
</dbReference>
<evidence type="ECO:0000313" key="3">
    <source>
        <dbReference type="Proteomes" id="UP000594263"/>
    </source>
</evidence>
<dbReference type="InterPro" id="IPR002110">
    <property type="entry name" value="Ankyrin_rpt"/>
</dbReference>
<dbReference type="SUPFAM" id="SSF48403">
    <property type="entry name" value="Ankyrin repeat"/>
    <property type="match status" value="1"/>
</dbReference>
<proteinExistence type="predicted"/>
<accession>A0A7N0UKG2</accession>
<name>A0A7N0UKG2_KALFE</name>
<dbReference type="AlphaFoldDB" id="A0A7N0UKG2"/>
<sequence length="373" mass="41315">MAISGFKTHAFRRMDQQIEFMKQLVSHKIFNTEVIINDKNNCGRTALHLAIIGNIHSDLIHLLMSVNSVDVNSRDSDGMTPLDHLRQQPASVSSDRLIRDLVSAGCICSSAGHELRRTLACRLRAQGTVSSPGTSFMISDAEILLNTGLNATWISKPDSVNERVVVVAPRSKQVTMDEPCNLSVQRLKSGNQPANGFKRIFRWPAEKERKLDKEEKVLTDASSITSTMKRETSDQTPVPLRQRFSKASDYSPPNNKRPLSVRSNLPSPAAKKKLASCIKHGVMEAVPLHFPKRSHSSSFSQTSIPSPKCEHLESEVGLSKQTDDDDDATPRLVHKQGSLKYLCFGAPSLCGKEPVSRRHHHGHTQSRSDISVT</sequence>
<dbReference type="OMA" id="GCICSSA"/>
<protein>
    <submittedName>
        <fullName evidence="2">Uncharacterized protein</fullName>
    </submittedName>
</protein>
<feature type="region of interest" description="Disordered" evidence="1">
    <location>
        <begin position="353"/>
        <end position="373"/>
    </location>
</feature>
<dbReference type="Gene3D" id="1.25.40.20">
    <property type="entry name" value="Ankyrin repeat-containing domain"/>
    <property type="match status" value="1"/>
</dbReference>
<feature type="region of interest" description="Disordered" evidence="1">
    <location>
        <begin position="212"/>
        <end position="267"/>
    </location>
</feature>
<organism evidence="2 3">
    <name type="scientific">Kalanchoe fedtschenkoi</name>
    <name type="common">Lavender scallops</name>
    <name type="synonym">South American air plant</name>
    <dbReference type="NCBI Taxonomy" id="63787"/>
    <lineage>
        <taxon>Eukaryota</taxon>
        <taxon>Viridiplantae</taxon>
        <taxon>Streptophyta</taxon>
        <taxon>Embryophyta</taxon>
        <taxon>Tracheophyta</taxon>
        <taxon>Spermatophyta</taxon>
        <taxon>Magnoliopsida</taxon>
        <taxon>eudicotyledons</taxon>
        <taxon>Gunneridae</taxon>
        <taxon>Pentapetalae</taxon>
        <taxon>Saxifragales</taxon>
        <taxon>Crassulaceae</taxon>
        <taxon>Kalanchoe</taxon>
    </lineage>
</organism>
<dbReference type="Gramene" id="Kaladp0071s0338.1.v1.1">
    <property type="protein sequence ID" value="Kaladp0071s0338.1.v1.1.CDS.1"/>
    <property type="gene ID" value="Kaladp0071s0338.v1.1"/>
</dbReference>
<dbReference type="InterPro" id="IPR036770">
    <property type="entry name" value="Ankyrin_rpt-contain_sf"/>
</dbReference>
<dbReference type="EnsemblPlants" id="Kaladp0071s0338.1.v1.1">
    <property type="protein sequence ID" value="Kaladp0071s0338.1.v1.1.CDS.1"/>
    <property type="gene ID" value="Kaladp0071s0338.v1.1"/>
</dbReference>
<evidence type="ECO:0000256" key="1">
    <source>
        <dbReference type="SAM" id="MobiDB-lite"/>
    </source>
</evidence>
<feature type="compositionally biased region" description="Low complexity" evidence="1">
    <location>
        <begin position="296"/>
        <end position="306"/>
    </location>
</feature>
<evidence type="ECO:0000313" key="2">
    <source>
        <dbReference type="EnsemblPlants" id="Kaladp0071s0338.1.v1.1.CDS.1"/>
    </source>
</evidence>